<feature type="region of interest" description="Disordered" evidence="1">
    <location>
        <begin position="80"/>
        <end position="128"/>
    </location>
</feature>
<feature type="compositionally biased region" description="Low complexity" evidence="1">
    <location>
        <begin position="88"/>
        <end position="101"/>
    </location>
</feature>
<protein>
    <submittedName>
        <fullName evidence="3">Uncharacterized protein</fullName>
    </submittedName>
</protein>
<sequence>MSNTSHSQSSSVPAFLSAIIPTNLSLSQRGISLKLPASIERYREKLPDLTDDDHRPWLIAGVGFAVGVGLVWYLYPRASSSGRKRRGSTSNSNGNLNGTSSPTKTTHNTSSIDSTASTSSVSSTSSWFGRSRRVPPIALPDSHRRPSIYKFTVDVAESTLPEGMDPELIRRIVNALLESKSDGAAGGGGVKSALPVFEPLIAHLLQQIKTAKVAGRPLLVEGGPGIGKGTALQRFVTMEGFQKPAIYLKLAGILDLRTQDQVYEAIENGIKDETADQAEEIPPPPKDAWRKAVEVALGFDPDAPTSPFTTIDDPSAPYLQFAHIAHALRLIRSRSPAGPTLIAIDDVQLLFENGVPRSDVYDDIESVLQWLLACEAEGFLDVILCGSEKSVLQSLKRCKGYEGRLSHISVEAVDDELAVKYLISVNPLIHEPSRRFNEETAATFVATFDCNLTEVEGYVKSDLNCEEAPSSSMFKLEYIRSREVAHLAQIKSYFPESAEGAMRDLVLEMITRNGILPVNILPAQKLRLAEELVERGILRWRDSRIKKRERAGSIGRSSRSVSGSSSRVPGQVRETNAWSDDLVMQDLSPSEEEEDEDRGPCLVYMNRLISRVLERWFSDQPW</sequence>
<feature type="region of interest" description="Disordered" evidence="1">
    <location>
        <begin position="551"/>
        <end position="571"/>
    </location>
</feature>
<dbReference type="InterPro" id="IPR027417">
    <property type="entry name" value="P-loop_NTPase"/>
</dbReference>
<evidence type="ECO:0000256" key="1">
    <source>
        <dbReference type="SAM" id="MobiDB-lite"/>
    </source>
</evidence>
<dbReference type="OrthoDB" id="2155351at2759"/>
<keyword evidence="4" id="KW-1185">Reference proteome</keyword>
<feature type="compositionally biased region" description="Low complexity" evidence="1">
    <location>
        <begin position="552"/>
        <end position="571"/>
    </location>
</feature>
<organism evidence="3 4">
    <name type="scientific">Synchytrium microbalum</name>
    <dbReference type="NCBI Taxonomy" id="1806994"/>
    <lineage>
        <taxon>Eukaryota</taxon>
        <taxon>Fungi</taxon>
        <taxon>Fungi incertae sedis</taxon>
        <taxon>Chytridiomycota</taxon>
        <taxon>Chytridiomycota incertae sedis</taxon>
        <taxon>Chytridiomycetes</taxon>
        <taxon>Synchytriales</taxon>
        <taxon>Synchytriaceae</taxon>
        <taxon>Synchytrium</taxon>
    </lineage>
</organism>
<comment type="caution">
    <text evidence="3">The sequence shown here is derived from an EMBL/GenBank/DDBJ whole genome shotgun (WGS) entry which is preliminary data.</text>
</comment>
<keyword evidence="2" id="KW-0472">Membrane</keyword>
<name>A0A507C0J3_9FUNG</name>
<gene>
    <name evidence="3" type="ORF">SmJEL517_g03856</name>
</gene>
<feature type="transmembrane region" description="Helical" evidence="2">
    <location>
        <begin position="57"/>
        <end position="75"/>
    </location>
</feature>
<dbReference type="AlphaFoldDB" id="A0A507C0J3"/>
<accession>A0A507C0J3</accession>
<dbReference type="RefSeq" id="XP_031024244.1">
    <property type="nucleotide sequence ID" value="XM_031169784.1"/>
</dbReference>
<evidence type="ECO:0000313" key="3">
    <source>
        <dbReference type="EMBL" id="TPX33202.1"/>
    </source>
</evidence>
<keyword evidence="2" id="KW-0812">Transmembrane</keyword>
<reference evidence="3 4" key="1">
    <citation type="journal article" date="2019" name="Sci. Rep.">
        <title>Comparative genomics of chytrid fungi reveal insights into the obligate biotrophic and pathogenic lifestyle of Synchytrium endobioticum.</title>
        <authorList>
            <person name="van de Vossenberg B.T.L.H."/>
            <person name="Warris S."/>
            <person name="Nguyen H.D.T."/>
            <person name="van Gent-Pelzer M.P.E."/>
            <person name="Joly D.L."/>
            <person name="van de Geest H.C."/>
            <person name="Bonants P.J.M."/>
            <person name="Smith D.S."/>
            <person name="Levesque C.A."/>
            <person name="van der Lee T.A.J."/>
        </authorList>
    </citation>
    <scope>NUCLEOTIDE SEQUENCE [LARGE SCALE GENOMIC DNA]</scope>
    <source>
        <strain evidence="3 4">JEL517</strain>
    </source>
</reference>
<proteinExistence type="predicted"/>
<keyword evidence="2" id="KW-1133">Transmembrane helix</keyword>
<evidence type="ECO:0000256" key="2">
    <source>
        <dbReference type="SAM" id="Phobius"/>
    </source>
</evidence>
<dbReference type="GeneID" id="42005081"/>
<feature type="compositionally biased region" description="Low complexity" evidence="1">
    <location>
        <begin position="109"/>
        <end position="126"/>
    </location>
</feature>
<dbReference type="Proteomes" id="UP000319731">
    <property type="component" value="Unassembled WGS sequence"/>
</dbReference>
<dbReference type="EMBL" id="QEAO01000022">
    <property type="protein sequence ID" value="TPX33202.1"/>
    <property type="molecule type" value="Genomic_DNA"/>
</dbReference>
<evidence type="ECO:0000313" key="4">
    <source>
        <dbReference type="Proteomes" id="UP000319731"/>
    </source>
</evidence>
<dbReference type="Gene3D" id="3.40.50.300">
    <property type="entry name" value="P-loop containing nucleotide triphosphate hydrolases"/>
    <property type="match status" value="1"/>
</dbReference>